<evidence type="ECO:0000256" key="3">
    <source>
        <dbReference type="ARBA" id="ARBA00008008"/>
    </source>
</evidence>
<dbReference type="InterPro" id="IPR049622">
    <property type="entry name" value="Dihydroorotate_DH_I"/>
</dbReference>
<evidence type="ECO:0000259" key="10">
    <source>
        <dbReference type="Pfam" id="PF01180"/>
    </source>
</evidence>
<feature type="binding site" evidence="9">
    <location>
        <position position="127"/>
    </location>
    <ligand>
        <name>FMN</name>
        <dbReference type="ChEBI" id="CHEBI:58210"/>
    </ligand>
</feature>
<comment type="pathway">
    <text evidence="2 9">Pyrimidine metabolism; UMP biosynthesis via de novo pathway.</text>
</comment>
<evidence type="ECO:0000256" key="8">
    <source>
        <dbReference type="ARBA" id="ARBA00023002"/>
    </source>
</evidence>
<evidence type="ECO:0000256" key="5">
    <source>
        <dbReference type="ARBA" id="ARBA00022630"/>
    </source>
</evidence>
<keyword evidence="4 9" id="KW-0963">Cytoplasm</keyword>
<evidence type="ECO:0000313" key="12">
    <source>
        <dbReference type="Proteomes" id="UP000705867"/>
    </source>
</evidence>
<feature type="binding site" evidence="9">
    <location>
        <begin position="69"/>
        <end position="73"/>
    </location>
    <ligand>
        <name>substrate</name>
    </ligand>
</feature>
<accession>A0A953M113</accession>
<name>A0A953M113_9BACT</name>
<sequence length="309" mass="33081">MVNLSVQIASLTLKNPVMTASGTFGYGEEYSEFIDLNRLGAIVVKGLSVVPRQGNPTPRVVETPSGMLNAIGLQNIGIEAFVRDKLPFLRRFSTPVVANFFGDSVEEYVSAAEQLSVAEGVHALEMNISCPNKQAGWIVFGTDPKAMEQVVRAVRKATSLPLIVKLSPNVTSIGLMAKVAEESGADAVSVMNTITGMVIDVKRRIPVLANCTGGLSGPAIRPIAVRMVWEVRKCVTIPIIGMGGIMDARDAFEFLIAGARAVAVGTANFVNPSATVEVIEGIEQFLREEEIPDINDLIGSLKMVPRIQS</sequence>
<dbReference type="InterPro" id="IPR001295">
    <property type="entry name" value="Dihydroorotate_DH_CS"/>
</dbReference>
<dbReference type="PIRSF" id="PIRSF000164">
    <property type="entry name" value="DHO_oxidase"/>
    <property type="match status" value="1"/>
</dbReference>
<dbReference type="CDD" id="cd04740">
    <property type="entry name" value="DHOD_1B_like"/>
    <property type="match status" value="1"/>
</dbReference>
<dbReference type="InterPro" id="IPR050074">
    <property type="entry name" value="DHO_dehydrogenase"/>
</dbReference>
<dbReference type="HAMAP" id="MF_00224">
    <property type="entry name" value="DHO_dh_type1"/>
    <property type="match status" value="1"/>
</dbReference>
<dbReference type="PROSITE" id="PS00911">
    <property type="entry name" value="DHODEHASE_1"/>
    <property type="match status" value="1"/>
</dbReference>
<dbReference type="Proteomes" id="UP000705867">
    <property type="component" value="Unassembled WGS sequence"/>
</dbReference>
<feature type="active site" description="Nucleophile" evidence="9">
    <location>
        <position position="130"/>
    </location>
</feature>
<evidence type="ECO:0000256" key="4">
    <source>
        <dbReference type="ARBA" id="ARBA00022490"/>
    </source>
</evidence>
<feature type="binding site" evidence="9">
    <location>
        <begin position="265"/>
        <end position="266"/>
    </location>
    <ligand>
        <name>FMN</name>
        <dbReference type="ChEBI" id="CHEBI:58210"/>
    </ligand>
</feature>
<dbReference type="InterPro" id="IPR033888">
    <property type="entry name" value="DHOD_1B"/>
</dbReference>
<dbReference type="InterPro" id="IPR012135">
    <property type="entry name" value="Dihydroorotate_DH_1_2"/>
</dbReference>
<dbReference type="GO" id="GO:0004152">
    <property type="term" value="F:dihydroorotate dehydrogenase activity"/>
    <property type="evidence" value="ECO:0007669"/>
    <property type="project" value="UniProtKB-UniRule"/>
</dbReference>
<comment type="cofactor">
    <cofactor evidence="9">
        <name>FMN</name>
        <dbReference type="ChEBI" id="CHEBI:58210"/>
    </cofactor>
    <text evidence="9">Binds 1 FMN per subunit.</text>
</comment>
<dbReference type="InterPro" id="IPR013785">
    <property type="entry name" value="Aldolase_TIM"/>
</dbReference>
<keyword evidence="8 9" id="KW-0560">Oxidoreductase</keyword>
<proteinExistence type="inferred from homology"/>
<comment type="catalytic activity">
    <reaction evidence="9">
        <text>(S)-dihydroorotate + A = orotate + AH2</text>
        <dbReference type="Rhea" id="RHEA:18073"/>
        <dbReference type="ChEBI" id="CHEBI:13193"/>
        <dbReference type="ChEBI" id="CHEBI:17499"/>
        <dbReference type="ChEBI" id="CHEBI:30839"/>
        <dbReference type="ChEBI" id="CHEBI:30864"/>
    </reaction>
</comment>
<dbReference type="GO" id="GO:0005737">
    <property type="term" value="C:cytoplasm"/>
    <property type="evidence" value="ECO:0007669"/>
    <property type="project" value="UniProtKB-SubCell"/>
</dbReference>
<feature type="binding site" evidence="9">
    <location>
        <begin position="45"/>
        <end position="46"/>
    </location>
    <ligand>
        <name>FMN</name>
        <dbReference type="ChEBI" id="CHEBI:58210"/>
    </ligand>
</feature>
<organism evidence="11 12">
    <name type="scientific">Candidatus Nitrobium versatile</name>
    <dbReference type="NCBI Taxonomy" id="2884831"/>
    <lineage>
        <taxon>Bacteria</taxon>
        <taxon>Pseudomonadati</taxon>
        <taxon>Nitrospirota</taxon>
        <taxon>Nitrospiria</taxon>
        <taxon>Nitrospirales</taxon>
        <taxon>Nitrospiraceae</taxon>
        <taxon>Candidatus Nitrobium</taxon>
    </lineage>
</organism>
<feature type="binding site" evidence="9">
    <location>
        <begin position="243"/>
        <end position="244"/>
    </location>
    <ligand>
        <name>FMN</name>
        <dbReference type="ChEBI" id="CHEBI:58210"/>
    </ligand>
</feature>
<keyword evidence="5 9" id="KW-0285">Flavoprotein</keyword>
<feature type="binding site" evidence="9">
    <location>
        <position position="21"/>
    </location>
    <ligand>
        <name>FMN</name>
        <dbReference type="ChEBI" id="CHEBI:58210"/>
    </ligand>
</feature>
<evidence type="ECO:0000313" key="11">
    <source>
        <dbReference type="EMBL" id="MBZ0155177.1"/>
    </source>
</evidence>
<dbReference type="NCBIfam" id="TIGR01037">
    <property type="entry name" value="pyrD_sub1_fam"/>
    <property type="match status" value="1"/>
</dbReference>
<gene>
    <name evidence="9" type="primary">pyrD</name>
    <name evidence="11" type="ORF">K8I29_03055</name>
</gene>
<feature type="binding site" evidence="9">
    <location>
        <position position="45"/>
    </location>
    <ligand>
        <name>substrate</name>
    </ligand>
</feature>
<dbReference type="NCBIfam" id="NF005574">
    <property type="entry name" value="PRK07259.1"/>
    <property type="match status" value="1"/>
</dbReference>
<feature type="domain" description="Dihydroorotate dehydrogenase catalytic" evidence="10">
    <location>
        <begin position="4"/>
        <end position="286"/>
    </location>
</feature>
<dbReference type="PANTHER" id="PTHR48109">
    <property type="entry name" value="DIHYDROOROTATE DEHYDROGENASE (QUINONE), MITOCHONDRIAL-RELATED"/>
    <property type="match status" value="1"/>
</dbReference>
<feature type="binding site" evidence="9">
    <location>
        <position position="127"/>
    </location>
    <ligand>
        <name>substrate</name>
    </ligand>
</feature>
<reference evidence="11" key="2">
    <citation type="submission" date="2021-08" db="EMBL/GenBank/DDBJ databases">
        <authorList>
            <person name="Dalcin Martins P."/>
        </authorList>
    </citation>
    <scope>NUCLEOTIDE SEQUENCE</scope>
    <source>
        <strain evidence="11">MAG_39</strain>
    </source>
</reference>
<feature type="binding site" evidence="9">
    <location>
        <position position="165"/>
    </location>
    <ligand>
        <name>FMN</name>
        <dbReference type="ChEBI" id="CHEBI:58210"/>
    </ligand>
</feature>
<feature type="binding site" evidence="9">
    <location>
        <position position="99"/>
    </location>
    <ligand>
        <name>FMN</name>
        <dbReference type="ChEBI" id="CHEBI:58210"/>
    </ligand>
</feature>
<dbReference type="Gene3D" id="3.20.20.70">
    <property type="entry name" value="Aldolase class I"/>
    <property type="match status" value="1"/>
</dbReference>
<dbReference type="Pfam" id="PF01180">
    <property type="entry name" value="DHO_dh"/>
    <property type="match status" value="1"/>
</dbReference>
<evidence type="ECO:0000256" key="9">
    <source>
        <dbReference type="HAMAP-Rule" id="MF_00224"/>
    </source>
</evidence>
<evidence type="ECO:0000256" key="7">
    <source>
        <dbReference type="ARBA" id="ARBA00022975"/>
    </source>
</evidence>
<dbReference type="EMBL" id="JAIOIV010000024">
    <property type="protein sequence ID" value="MBZ0155177.1"/>
    <property type="molecule type" value="Genomic_DNA"/>
</dbReference>
<evidence type="ECO:0000256" key="6">
    <source>
        <dbReference type="ARBA" id="ARBA00022643"/>
    </source>
</evidence>
<keyword evidence="6 9" id="KW-0288">FMN</keyword>
<keyword evidence="7 9" id="KW-0665">Pyrimidine biosynthesis</keyword>
<protein>
    <recommendedName>
        <fullName evidence="9">Dihydroorotate dehydrogenase</fullName>
        <shortName evidence="9">DHOD</shortName>
        <shortName evidence="9">DHODase</shortName>
        <shortName evidence="9">DHOdehase</shortName>
        <ecNumber evidence="9">1.3.-.-</ecNumber>
    </recommendedName>
</protein>
<comment type="subcellular location">
    <subcellularLocation>
        <location evidence="1 9">Cytoplasm</location>
    </subcellularLocation>
</comment>
<dbReference type="SUPFAM" id="SSF51395">
    <property type="entry name" value="FMN-linked oxidoreductases"/>
    <property type="match status" value="1"/>
</dbReference>
<feature type="binding site" evidence="9">
    <location>
        <begin position="192"/>
        <end position="193"/>
    </location>
    <ligand>
        <name>substrate</name>
    </ligand>
</feature>
<dbReference type="GO" id="GO:0006207">
    <property type="term" value="P:'de novo' pyrimidine nucleobase biosynthetic process"/>
    <property type="evidence" value="ECO:0007669"/>
    <property type="project" value="InterPro"/>
</dbReference>
<comment type="function">
    <text evidence="9">Catalyzes the conversion of dihydroorotate to orotate.</text>
</comment>
<comment type="caution">
    <text evidence="11">The sequence shown here is derived from an EMBL/GenBank/DDBJ whole genome shotgun (WGS) entry which is preliminary data.</text>
</comment>
<dbReference type="InterPro" id="IPR024920">
    <property type="entry name" value="Dihydroorotate_DH_1"/>
</dbReference>
<dbReference type="PANTHER" id="PTHR48109:SF1">
    <property type="entry name" value="DIHYDROOROTATE DEHYDROGENASE (FUMARATE)"/>
    <property type="match status" value="1"/>
</dbReference>
<dbReference type="FunFam" id="3.20.20.70:FF:000027">
    <property type="entry name" value="Dihydropyrimidine dehydrogenase [NADP(+)]"/>
    <property type="match status" value="1"/>
</dbReference>
<dbReference type="PROSITE" id="PS00912">
    <property type="entry name" value="DHODEHASE_2"/>
    <property type="match status" value="1"/>
</dbReference>
<comment type="similarity">
    <text evidence="3 9">Belongs to the dihydroorotate dehydrogenase family. Type 1 subfamily.</text>
</comment>
<evidence type="ECO:0000256" key="1">
    <source>
        <dbReference type="ARBA" id="ARBA00004496"/>
    </source>
</evidence>
<dbReference type="InterPro" id="IPR005720">
    <property type="entry name" value="Dihydroorotate_DH_cat"/>
</dbReference>
<reference evidence="11" key="1">
    <citation type="journal article" date="2021" name="bioRxiv">
        <title>Unraveling nitrogen, sulfur and carbon metabolic pathways and microbial community transcriptional responses to substrate deprivation and toxicity stresses in a bioreactor mimicking anoxic brackish coastal sediment conditions.</title>
        <authorList>
            <person name="Martins P.D."/>
            <person name="Echeveste M.J."/>
            <person name="Arshad A."/>
            <person name="Kurth J."/>
            <person name="Ouboter H."/>
            <person name="Jetten M.S.M."/>
            <person name="Welte C.U."/>
        </authorList>
    </citation>
    <scope>NUCLEOTIDE SEQUENCE</scope>
    <source>
        <strain evidence="11">MAG_39</strain>
    </source>
</reference>
<evidence type="ECO:0000256" key="2">
    <source>
        <dbReference type="ARBA" id="ARBA00004725"/>
    </source>
</evidence>
<feature type="binding site" evidence="9">
    <location>
        <position position="217"/>
    </location>
    <ligand>
        <name>FMN</name>
        <dbReference type="ChEBI" id="CHEBI:58210"/>
    </ligand>
</feature>
<dbReference type="EC" id="1.3.-.-" evidence="9"/>
<dbReference type="GO" id="GO:0044205">
    <property type="term" value="P:'de novo' UMP biosynthetic process"/>
    <property type="evidence" value="ECO:0007669"/>
    <property type="project" value="UniProtKB-UniRule"/>
</dbReference>
<dbReference type="AlphaFoldDB" id="A0A953M113"/>
<comment type="caution">
    <text evidence="9">Lacks conserved residue(s) required for the propagation of feature annotation.</text>
</comment>